<proteinExistence type="predicted"/>
<evidence type="ECO:0000313" key="1">
    <source>
        <dbReference type="EMBL" id="QSX34132.1"/>
    </source>
</evidence>
<name>A0ABX7QSX2_9GAMM</name>
<sequence length="62" mass="7272">MIPPDVEMKIQANSKHIKSLAMRIHQLEEMHLAEPANSDYIELQTQQKKLVDENRQLLAKYN</sequence>
<protein>
    <submittedName>
        <fullName evidence="1">Uncharacterized protein</fullName>
    </submittedName>
</protein>
<dbReference type="Proteomes" id="UP000662770">
    <property type="component" value="Chromosome"/>
</dbReference>
<gene>
    <name evidence="1" type="ORF">JYB87_02485</name>
</gene>
<dbReference type="EMBL" id="CP071503">
    <property type="protein sequence ID" value="QSX34132.1"/>
    <property type="molecule type" value="Genomic_DNA"/>
</dbReference>
<accession>A0ABX7QSX2</accession>
<organism evidence="1 2">
    <name type="scientific">Shewanella avicenniae</name>
    <dbReference type="NCBI Taxonomy" id="2814294"/>
    <lineage>
        <taxon>Bacteria</taxon>
        <taxon>Pseudomonadati</taxon>
        <taxon>Pseudomonadota</taxon>
        <taxon>Gammaproteobacteria</taxon>
        <taxon>Alteromonadales</taxon>
        <taxon>Shewanellaceae</taxon>
        <taxon>Shewanella</taxon>
    </lineage>
</organism>
<keyword evidence="2" id="KW-1185">Reference proteome</keyword>
<dbReference type="RefSeq" id="WP_207355337.1">
    <property type="nucleotide sequence ID" value="NZ_CP071503.1"/>
</dbReference>
<reference evidence="1 2" key="1">
    <citation type="submission" date="2021-03" db="EMBL/GenBank/DDBJ databases">
        <title>Novel species identification of genus Shewanella.</title>
        <authorList>
            <person name="Liu G."/>
            <person name="Zhang Q."/>
        </authorList>
    </citation>
    <scope>NUCLEOTIDE SEQUENCE [LARGE SCALE GENOMIC DNA]</scope>
    <source>
        <strain evidence="1 2">FJAT-51800</strain>
    </source>
</reference>
<evidence type="ECO:0000313" key="2">
    <source>
        <dbReference type="Proteomes" id="UP000662770"/>
    </source>
</evidence>